<dbReference type="Gene3D" id="2.40.50.100">
    <property type="match status" value="1"/>
</dbReference>
<gene>
    <name evidence="5" type="ORF">ACFPZ3_23690</name>
</gene>
<evidence type="ECO:0000256" key="1">
    <source>
        <dbReference type="ARBA" id="ARBA00017562"/>
    </source>
</evidence>
<dbReference type="InterPro" id="IPR001249">
    <property type="entry name" value="AcCoA_biotinCC"/>
</dbReference>
<evidence type="ECO:0000313" key="6">
    <source>
        <dbReference type="Proteomes" id="UP001596058"/>
    </source>
</evidence>
<keyword evidence="2 3" id="KW-0092">Biotin</keyword>
<dbReference type="SUPFAM" id="SSF51230">
    <property type="entry name" value="Single hybrid motif"/>
    <property type="match status" value="1"/>
</dbReference>
<dbReference type="Proteomes" id="UP001596058">
    <property type="component" value="Unassembled WGS sequence"/>
</dbReference>
<keyword evidence="3" id="KW-0275">Fatty acid biosynthesis</keyword>
<proteinExistence type="predicted"/>
<evidence type="ECO:0000256" key="3">
    <source>
        <dbReference type="RuleBase" id="RU364072"/>
    </source>
</evidence>
<dbReference type="InterPro" id="IPR011053">
    <property type="entry name" value="Single_hybrid_motif"/>
</dbReference>
<name>A0ABW1CQZ3_9ACTN</name>
<keyword evidence="6" id="KW-1185">Reference proteome</keyword>
<comment type="function">
    <text evidence="3">This protein is a component of the acetyl coenzyme A carboxylase complex; first, biotin carboxylase catalyzes the carboxylation of the carrier protein and then the transcarboxylase transfers the carboxyl group to form malonyl-CoA.</text>
</comment>
<accession>A0ABW1CQZ3</accession>
<dbReference type="PRINTS" id="PR01071">
    <property type="entry name" value="ACOABIOTINCC"/>
</dbReference>
<dbReference type="EMBL" id="JBHSPA010000027">
    <property type="protein sequence ID" value="MFC5826886.1"/>
    <property type="molecule type" value="Genomic_DNA"/>
</dbReference>
<dbReference type="CDD" id="cd06850">
    <property type="entry name" value="biotinyl_domain"/>
    <property type="match status" value="1"/>
</dbReference>
<dbReference type="PROSITE" id="PS50968">
    <property type="entry name" value="BIOTINYL_LIPOYL"/>
    <property type="match status" value="1"/>
</dbReference>
<comment type="pathway">
    <text evidence="3">Lipid metabolism; fatty acid biosynthesis.</text>
</comment>
<dbReference type="InterPro" id="IPR050709">
    <property type="entry name" value="Biotin_Carboxyl_Carrier/Decarb"/>
</dbReference>
<comment type="caution">
    <text evidence="5">The sequence shown here is derived from an EMBL/GenBank/DDBJ whole genome shotgun (WGS) entry which is preliminary data.</text>
</comment>
<protein>
    <recommendedName>
        <fullName evidence="1 3">Biotin carboxyl carrier protein of acetyl-CoA carboxylase</fullName>
    </recommendedName>
</protein>
<dbReference type="RefSeq" id="WP_379516393.1">
    <property type="nucleotide sequence ID" value="NZ_JBHSPA010000027.1"/>
</dbReference>
<evidence type="ECO:0000256" key="2">
    <source>
        <dbReference type="ARBA" id="ARBA00023267"/>
    </source>
</evidence>
<evidence type="ECO:0000313" key="5">
    <source>
        <dbReference type="EMBL" id="MFC5826886.1"/>
    </source>
</evidence>
<organism evidence="5 6">
    <name type="scientific">Nonomuraea insulae</name>
    <dbReference type="NCBI Taxonomy" id="1616787"/>
    <lineage>
        <taxon>Bacteria</taxon>
        <taxon>Bacillati</taxon>
        <taxon>Actinomycetota</taxon>
        <taxon>Actinomycetes</taxon>
        <taxon>Streptosporangiales</taxon>
        <taxon>Streptosporangiaceae</taxon>
        <taxon>Nonomuraea</taxon>
    </lineage>
</organism>
<dbReference type="PANTHER" id="PTHR45266:SF3">
    <property type="entry name" value="OXALOACETATE DECARBOXYLASE ALPHA CHAIN"/>
    <property type="match status" value="1"/>
</dbReference>
<dbReference type="PANTHER" id="PTHR45266">
    <property type="entry name" value="OXALOACETATE DECARBOXYLASE ALPHA CHAIN"/>
    <property type="match status" value="1"/>
</dbReference>
<dbReference type="Pfam" id="PF00364">
    <property type="entry name" value="Biotin_lipoyl"/>
    <property type="match status" value="1"/>
</dbReference>
<sequence>MIDGKDEQLVESLCRQARALATALPGTLSRVTLTAGDHHVQVEWHARAAAPHTPLPAAEAAQEAEVEVAPLNGHAVVAPLVGTFYRSAEPGAAPFVNENDIVEAGQELAIVEAMKIMNKVEADRAGRIVKIVANDGEMVEFGQELMFIEPPIDEP</sequence>
<keyword evidence="3" id="KW-0443">Lipid metabolism</keyword>
<reference evidence="6" key="1">
    <citation type="journal article" date="2019" name="Int. J. Syst. Evol. Microbiol.">
        <title>The Global Catalogue of Microorganisms (GCM) 10K type strain sequencing project: providing services to taxonomists for standard genome sequencing and annotation.</title>
        <authorList>
            <consortium name="The Broad Institute Genomics Platform"/>
            <consortium name="The Broad Institute Genome Sequencing Center for Infectious Disease"/>
            <person name="Wu L."/>
            <person name="Ma J."/>
        </authorList>
    </citation>
    <scope>NUCLEOTIDE SEQUENCE [LARGE SCALE GENOMIC DNA]</scope>
    <source>
        <strain evidence="6">CCUG 53903</strain>
    </source>
</reference>
<evidence type="ECO:0000259" key="4">
    <source>
        <dbReference type="PROSITE" id="PS50968"/>
    </source>
</evidence>
<feature type="domain" description="Lipoyl-binding" evidence="4">
    <location>
        <begin position="64"/>
        <end position="149"/>
    </location>
</feature>
<keyword evidence="3" id="KW-0276">Fatty acid metabolism</keyword>
<dbReference type="InterPro" id="IPR000089">
    <property type="entry name" value="Biotin_lipoyl"/>
</dbReference>
<keyword evidence="3" id="KW-0444">Lipid biosynthesis</keyword>